<dbReference type="PANTHER" id="PTHR30011">
    <property type="entry name" value="ALKANESULFONATE MONOOXYGENASE-RELATED"/>
    <property type="match status" value="1"/>
</dbReference>
<dbReference type="AlphaFoldDB" id="A0A1X0IJS3"/>
<dbReference type="CDD" id="cd01097">
    <property type="entry name" value="Tetrahydromethanopterin_reductase"/>
    <property type="match status" value="1"/>
</dbReference>
<comment type="caution">
    <text evidence="2">The sequence shown here is derived from an EMBL/GenBank/DDBJ whole genome shotgun (WGS) entry which is preliminary data.</text>
</comment>
<protein>
    <submittedName>
        <fullName evidence="2">Luciferase</fullName>
    </submittedName>
</protein>
<dbReference type="Proteomes" id="UP000192534">
    <property type="component" value="Unassembled WGS sequence"/>
</dbReference>
<organism evidence="2 3">
    <name type="scientific">Mycolicibacterium rhodesiae</name>
    <name type="common">Mycobacterium rhodesiae</name>
    <dbReference type="NCBI Taxonomy" id="36814"/>
    <lineage>
        <taxon>Bacteria</taxon>
        <taxon>Bacillati</taxon>
        <taxon>Actinomycetota</taxon>
        <taxon>Actinomycetes</taxon>
        <taxon>Mycobacteriales</taxon>
        <taxon>Mycobacteriaceae</taxon>
        <taxon>Mycolicibacterium</taxon>
    </lineage>
</organism>
<dbReference type="OrthoDB" id="5723200at2"/>
<proteinExistence type="predicted"/>
<dbReference type="Gene3D" id="3.20.20.30">
    <property type="entry name" value="Luciferase-like domain"/>
    <property type="match status" value="1"/>
</dbReference>
<dbReference type="Pfam" id="PF00296">
    <property type="entry name" value="Bac_luciferase"/>
    <property type="match status" value="1"/>
</dbReference>
<keyword evidence="3" id="KW-1185">Reference proteome</keyword>
<evidence type="ECO:0000259" key="1">
    <source>
        <dbReference type="Pfam" id="PF00296"/>
    </source>
</evidence>
<evidence type="ECO:0000313" key="2">
    <source>
        <dbReference type="EMBL" id="ORB48014.1"/>
    </source>
</evidence>
<reference evidence="2 3" key="1">
    <citation type="submission" date="2016-12" db="EMBL/GenBank/DDBJ databases">
        <title>The new phylogeny of genus Mycobacterium.</title>
        <authorList>
            <person name="Tortoli E."/>
            <person name="Trovato A."/>
            <person name="Cirillo D.M."/>
        </authorList>
    </citation>
    <scope>NUCLEOTIDE SEQUENCE [LARGE SCALE GENOMIC DNA]</scope>
    <source>
        <strain evidence="2 3">DSM 44223</strain>
    </source>
</reference>
<name>A0A1X0IJS3_MYCRH</name>
<evidence type="ECO:0000313" key="3">
    <source>
        <dbReference type="Proteomes" id="UP000192534"/>
    </source>
</evidence>
<accession>A0A1X0IJS3</accession>
<dbReference type="InterPro" id="IPR011251">
    <property type="entry name" value="Luciferase-like_dom"/>
</dbReference>
<gene>
    <name evidence="2" type="ORF">BST42_26370</name>
</gene>
<dbReference type="SUPFAM" id="SSF51679">
    <property type="entry name" value="Bacterial luciferase-like"/>
    <property type="match status" value="1"/>
</dbReference>
<sequence length="304" mass="32604">MQIGMTLPVMEPDVDADILKRWAQTIDEGPFSSLCWGERIAFGNPDSLTLLGALSGWTERVPLVATVVVPQLHDPVMLAKGLATGDLLCGGRLTVGLGVGGRHEDYRAVGADPKTQTMRDMADRVAIMQRVWAGEKITDSVLPVGPSPARDGGPRLLVGTTGPKTVRSAAPWAEGLAGISMDLDLEKENALFDVARGAWAEAGRPKPHLATSFWFALGEGDAPRQQIVDHLRHYMNWIPREIVDVIAPTSGWAGTEEELVAVLRGFAEIGTDEVHLIPTSSDIDQVRRVAELVGEVSAHTGVSA</sequence>
<dbReference type="EMBL" id="MVIH01000022">
    <property type="protein sequence ID" value="ORB48014.1"/>
    <property type="molecule type" value="Genomic_DNA"/>
</dbReference>
<dbReference type="InterPro" id="IPR036661">
    <property type="entry name" value="Luciferase-like_sf"/>
</dbReference>
<dbReference type="GO" id="GO:0016705">
    <property type="term" value="F:oxidoreductase activity, acting on paired donors, with incorporation or reduction of molecular oxygen"/>
    <property type="evidence" value="ECO:0007669"/>
    <property type="project" value="InterPro"/>
</dbReference>
<dbReference type="InterPro" id="IPR051260">
    <property type="entry name" value="Diverse_substr_monoxygenases"/>
</dbReference>
<feature type="domain" description="Luciferase-like" evidence="1">
    <location>
        <begin position="16"/>
        <end position="242"/>
    </location>
</feature>
<dbReference type="PANTHER" id="PTHR30011:SF32">
    <property type="entry name" value="CONSERVED PROTEIN"/>
    <property type="match status" value="1"/>
</dbReference>